<comment type="similarity">
    <text evidence="4">Belongs to the L/F-transferase family.</text>
</comment>
<evidence type="ECO:0000256" key="2">
    <source>
        <dbReference type="ARBA" id="ARBA00022679"/>
    </source>
</evidence>
<sequence>MGSMGVIPDASTWPDQDLVFWSVGLEPELLVEGYAAGAFPMPTGELAETGDPLIGWYSPVARGILPLDALRVTRSLRKSARHYRLSIDHCFDQVVERCADPNRSGGWIDDEIKRVYGELHRLGLAHSVETWDAAGRLVGGLYGVGLGGLFAGESMFHDPEHGRDASKVALIALVELLGRDGHRRLLDVQWQTPHLSGLGVVEVSRADYLNRLGRALRMPSPQWQLPQV</sequence>
<keyword evidence="2 4" id="KW-0808">Transferase</keyword>
<accession>A0A4R7IYU4</accession>
<dbReference type="Gene3D" id="3.30.70.3550">
    <property type="entry name" value="Leucyl/phenylalanyl-tRNA-protein transferase, N-terminal domain"/>
    <property type="match status" value="1"/>
</dbReference>
<comment type="catalytic activity">
    <reaction evidence="4">
        <text>L-phenylalanyl-tRNA(Phe) + an N-terminal L-alpha-aminoacyl-[protein] = an N-terminal L-phenylalanyl-L-alpha-aminoacyl-[protein] + tRNA(Phe)</text>
        <dbReference type="Rhea" id="RHEA:43632"/>
        <dbReference type="Rhea" id="RHEA-COMP:9668"/>
        <dbReference type="Rhea" id="RHEA-COMP:9699"/>
        <dbReference type="Rhea" id="RHEA-COMP:10636"/>
        <dbReference type="Rhea" id="RHEA-COMP:10637"/>
        <dbReference type="ChEBI" id="CHEBI:78442"/>
        <dbReference type="ChEBI" id="CHEBI:78531"/>
        <dbReference type="ChEBI" id="CHEBI:78597"/>
        <dbReference type="ChEBI" id="CHEBI:83561"/>
        <dbReference type="EC" id="2.3.2.6"/>
    </reaction>
</comment>
<dbReference type="EC" id="2.3.2.6" evidence="4"/>
<dbReference type="InterPro" id="IPR042203">
    <property type="entry name" value="Leu/Phe-tRNA_Trfase_C"/>
</dbReference>
<evidence type="ECO:0000256" key="3">
    <source>
        <dbReference type="ARBA" id="ARBA00023315"/>
    </source>
</evidence>
<name>A0A4R7IYU4_9ACTN</name>
<dbReference type="InterPro" id="IPR016181">
    <property type="entry name" value="Acyl_CoA_acyltransferase"/>
</dbReference>
<dbReference type="SUPFAM" id="SSF55729">
    <property type="entry name" value="Acyl-CoA N-acyltransferases (Nat)"/>
    <property type="match status" value="1"/>
</dbReference>
<dbReference type="AlphaFoldDB" id="A0A4R7IYU4"/>
<dbReference type="RefSeq" id="WP_133756108.1">
    <property type="nucleotide sequence ID" value="NZ_SOAW01000004.1"/>
</dbReference>
<evidence type="ECO:0000256" key="1">
    <source>
        <dbReference type="ARBA" id="ARBA00022490"/>
    </source>
</evidence>
<evidence type="ECO:0000313" key="5">
    <source>
        <dbReference type="EMBL" id="TDT29113.1"/>
    </source>
</evidence>
<dbReference type="GO" id="GO:0005737">
    <property type="term" value="C:cytoplasm"/>
    <property type="evidence" value="ECO:0007669"/>
    <property type="project" value="UniProtKB-SubCell"/>
</dbReference>
<comment type="function">
    <text evidence="4">Functions in the N-end rule pathway of protein degradation where it conjugates Leu, Phe and, less efficiently, Met from aminoacyl-tRNAs to the N-termini of proteins containing an N-terminal arginine or lysine.</text>
</comment>
<comment type="catalytic activity">
    <reaction evidence="4">
        <text>N-terminal L-arginyl-[protein] + L-leucyl-tRNA(Leu) = N-terminal L-leucyl-L-arginyl-[protein] + tRNA(Leu) + H(+)</text>
        <dbReference type="Rhea" id="RHEA:50416"/>
        <dbReference type="Rhea" id="RHEA-COMP:9613"/>
        <dbReference type="Rhea" id="RHEA-COMP:9622"/>
        <dbReference type="Rhea" id="RHEA-COMP:12672"/>
        <dbReference type="Rhea" id="RHEA-COMP:12673"/>
        <dbReference type="ChEBI" id="CHEBI:15378"/>
        <dbReference type="ChEBI" id="CHEBI:64719"/>
        <dbReference type="ChEBI" id="CHEBI:78442"/>
        <dbReference type="ChEBI" id="CHEBI:78494"/>
        <dbReference type="ChEBI" id="CHEBI:133044"/>
        <dbReference type="EC" id="2.3.2.6"/>
    </reaction>
</comment>
<keyword evidence="6" id="KW-1185">Reference proteome</keyword>
<gene>
    <name evidence="4" type="primary">aat</name>
    <name evidence="5" type="ORF">CLV29_3211</name>
</gene>
<dbReference type="PANTHER" id="PTHR30098">
    <property type="entry name" value="LEUCYL/PHENYLALANYL-TRNA--PROTEIN TRANSFERASE"/>
    <property type="match status" value="1"/>
</dbReference>
<evidence type="ECO:0000256" key="4">
    <source>
        <dbReference type="HAMAP-Rule" id="MF_00688"/>
    </source>
</evidence>
<keyword evidence="3 4" id="KW-0012">Acyltransferase</keyword>
<dbReference type="Gene3D" id="3.40.630.70">
    <property type="entry name" value="Leucyl/phenylalanyl-tRNA-protein transferase, C-terminal domain"/>
    <property type="match status" value="1"/>
</dbReference>
<proteinExistence type="inferred from homology"/>
<organism evidence="5 6">
    <name type="scientific">Naumannella halotolerans</name>
    <dbReference type="NCBI Taxonomy" id="993414"/>
    <lineage>
        <taxon>Bacteria</taxon>
        <taxon>Bacillati</taxon>
        <taxon>Actinomycetota</taxon>
        <taxon>Actinomycetes</taxon>
        <taxon>Propionibacteriales</taxon>
        <taxon>Propionibacteriaceae</taxon>
        <taxon>Naumannella</taxon>
    </lineage>
</organism>
<comment type="subcellular location">
    <subcellularLocation>
        <location evidence="4">Cytoplasm</location>
    </subcellularLocation>
</comment>
<dbReference type="GO" id="GO:0008914">
    <property type="term" value="F:leucyl-tRNA--protein transferase activity"/>
    <property type="evidence" value="ECO:0007669"/>
    <property type="project" value="UniProtKB-UniRule"/>
</dbReference>
<dbReference type="OrthoDB" id="9790282at2"/>
<dbReference type="HAMAP" id="MF_00688">
    <property type="entry name" value="Leu_Phe_trans"/>
    <property type="match status" value="1"/>
</dbReference>
<evidence type="ECO:0000313" key="6">
    <source>
        <dbReference type="Proteomes" id="UP000295371"/>
    </source>
</evidence>
<dbReference type="GO" id="GO:0030163">
    <property type="term" value="P:protein catabolic process"/>
    <property type="evidence" value="ECO:0007669"/>
    <property type="project" value="UniProtKB-UniRule"/>
</dbReference>
<dbReference type="EMBL" id="SOAW01000004">
    <property type="protein sequence ID" value="TDT29113.1"/>
    <property type="molecule type" value="Genomic_DNA"/>
</dbReference>
<comment type="caution">
    <text evidence="5">The sequence shown here is derived from an EMBL/GenBank/DDBJ whole genome shotgun (WGS) entry which is preliminary data.</text>
</comment>
<reference evidence="5 6" key="1">
    <citation type="submission" date="2019-03" db="EMBL/GenBank/DDBJ databases">
        <title>Genomic Encyclopedia of Archaeal and Bacterial Type Strains, Phase II (KMG-II): from individual species to whole genera.</title>
        <authorList>
            <person name="Goeker M."/>
        </authorList>
    </citation>
    <scope>NUCLEOTIDE SEQUENCE [LARGE SCALE GENOMIC DNA]</scope>
    <source>
        <strain evidence="5 6">DSM 24323</strain>
    </source>
</reference>
<dbReference type="InterPro" id="IPR004616">
    <property type="entry name" value="Leu/Phe-tRNA_Trfase"/>
</dbReference>
<protein>
    <recommendedName>
        <fullName evidence="4">Leucyl/phenylalanyl-tRNA--protein transferase</fullName>
        <ecNumber evidence="4">2.3.2.6</ecNumber>
    </recommendedName>
    <alternativeName>
        <fullName evidence="4">L/F-transferase</fullName>
    </alternativeName>
    <alternativeName>
        <fullName evidence="4">Leucyltransferase</fullName>
    </alternativeName>
    <alternativeName>
        <fullName evidence="4">Phenyalanyltransferase</fullName>
    </alternativeName>
</protein>
<dbReference type="PANTHER" id="PTHR30098:SF2">
    <property type="entry name" value="LEUCYL_PHENYLALANYL-TRNA--PROTEIN TRANSFERASE"/>
    <property type="match status" value="1"/>
</dbReference>
<dbReference type="Pfam" id="PF03588">
    <property type="entry name" value="Leu_Phe_trans"/>
    <property type="match status" value="1"/>
</dbReference>
<comment type="catalytic activity">
    <reaction evidence="4">
        <text>N-terminal L-lysyl-[protein] + L-leucyl-tRNA(Leu) = N-terminal L-leucyl-L-lysyl-[protein] + tRNA(Leu) + H(+)</text>
        <dbReference type="Rhea" id="RHEA:12340"/>
        <dbReference type="Rhea" id="RHEA-COMP:9613"/>
        <dbReference type="Rhea" id="RHEA-COMP:9622"/>
        <dbReference type="Rhea" id="RHEA-COMP:12670"/>
        <dbReference type="Rhea" id="RHEA-COMP:12671"/>
        <dbReference type="ChEBI" id="CHEBI:15378"/>
        <dbReference type="ChEBI" id="CHEBI:65249"/>
        <dbReference type="ChEBI" id="CHEBI:78442"/>
        <dbReference type="ChEBI" id="CHEBI:78494"/>
        <dbReference type="ChEBI" id="CHEBI:133043"/>
        <dbReference type="EC" id="2.3.2.6"/>
    </reaction>
</comment>
<keyword evidence="1 4" id="KW-0963">Cytoplasm</keyword>
<dbReference type="Proteomes" id="UP000295371">
    <property type="component" value="Unassembled WGS sequence"/>
</dbReference>
<dbReference type="InterPro" id="IPR042221">
    <property type="entry name" value="Leu/Phe-tRNA_Trfase_N"/>
</dbReference>
<dbReference type="NCBIfam" id="TIGR00667">
    <property type="entry name" value="aat"/>
    <property type="match status" value="1"/>
</dbReference>